<protein>
    <submittedName>
        <fullName evidence="11">CCT motif</fullName>
    </submittedName>
</protein>
<dbReference type="GO" id="GO:0048511">
    <property type="term" value="P:rhythmic process"/>
    <property type="evidence" value="ECO:0007669"/>
    <property type="project" value="UniProtKB-KW"/>
</dbReference>
<dbReference type="SMART" id="SM00448">
    <property type="entry name" value="REC"/>
    <property type="match status" value="1"/>
</dbReference>
<keyword evidence="5 7" id="KW-0539">Nucleus</keyword>
<dbReference type="Gene3D" id="3.40.50.2300">
    <property type="match status" value="1"/>
</dbReference>
<feature type="region of interest" description="Disordered" evidence="8">
    <location>
        <begin position="272"/>
        <end position="342"/>
    </location>
</feature>
<feature type="compositionally biased region" description="Basic and acidic residues" evidence="8">
    <location>
        <begin position="297"/>
        <end position="313"/>
    </location>
</feature>
<dbReference type="InterPro" id="IPR001789">
    <property type="entry name" value="Sig_transdc_resp-reg_receiver"/>
</dbReference>
<evidence type="ECO:0000256" key="4">
    <source>
        <dbReference type="ARBA" id="ARBA00023108"/>
    </source>
</evidence>
<evidence type="ECO:0000256" key="5">
    <source>
        <dbReference type="ARBA" id="ARBA00023242"/>
    </source>
</evidence>
<feature type="region of interest" description="Disordered" evidence="8">
    <location>
        <begin position="76"/>
        <end position="109"/>
    </location>
</feature>
<evidence type="ECO:0000313" key="11">
    <source>
        <dbReference type="EMBL" id="URE34944.1"/>
    </source>
</evidence>
<evidence type="ECO:0000259" key="9">
    <source>
        <dbReference type="PROSITE" id="PS50110"/>
    </source>
</evidence>
<dbReference type="Proteomes" id="UP001055439">
    <property type="component" value="Chromosome 8"/>
</dbReference>
<dbReference type="EMBL" id="CP097510">
    <property type="protein sequence ID" value="URE34944.1"/>
    <property type="molecule type" value="Genomic_DNA"/>
</dbReference>
<feature type="domain" description="Response regulatory" evidence="9">
    <location>
        <begin position="132"/>
        <end position="250"/>
    </location>
</feature>
<evidence type="ECO:0000259" key="10">
    <source>
        <dbReference type="PROSITE" id="PS51017"/>
    </source>
</evidence>
<evidence type="ECO:0000256" key="3">
    <source>
        <dbReference type="ARBA" id="ARBA00023012"/>
    </source>
</evidence>
<dbReference type="GO" id="GO:0000160">
    <property type="term" value="P:phosphorelay signal transduction system"/>
    <property type="evidence" value="ECO:0007669"/>
    <property type="project" value="UniProtKB-KW"/>
</dbReference>
<dbReference type="PROSITE" id="PS51017">
    <property type="entry name" value="CCT"/>
    <property type="match status" value="1"/>
</dbReference>
<organism evidence="11 12">
    <name type="scientific">Musa troglodytarum</name>
    <name type="common">fe'i banana</name>
    <dbReference type="NCBI Taxonomy" id="320322"/>
    <lineage>
        <taxon>Eukaryota</taxon>
        <taxon>Viridiplantae</taxon>
        <taxon>Streptophyta</taxon>
        <taxon>Embryophyta</taxon>
        <taxon>Tracheophyta</taxon>
        <taxon>Spermatophyta</taxon>
        <taxon>Magnoliopsida</taxon>
        <taxon>Liliopsida</taxon>
        <taxon>Zingiberales</taxon>
        <taxon>Musaceae</taxon>
        <taxon>Musa</taxon>
    </lineage>
</organism>
<evidence type="ECO:0000256" key="1">
    <source>
        <dbReference type="ARBA" id="ARBA00004123"/>
    </source>
</evidence>
<dbReference type="OrthoDB" id="60033at2759"/>
<dbReference type="GO" id="GO:0005634">
    <property type="term" value="C:nucleus"/>
    <property type="evidence" value="ECO:0007669"/>
    <property type="project" value="UniProtKB-SubCell"/>
</dbReference>
<gene>
    <name evidence="11" type="ORF">MUK42_06678</name>
</gene>
<accession>A0A9E7HRN2</accession>
<reference evidence="11" key="1">
    <citation type="submission" date="2022-05" db="EMBL/GenBank/DDBJ databases">
        <title>The Musa troglodytarum L. genome provides insights into the mechanism of non-climacteric behaviour and enrichment of carotenoids.</title>
        <authorList>
            <person name="Wang J."/>
        </authorList>
    </citation>
    <scope>NUCLEOTIDE SEQUENCE</scope>
    <source>
        <tissue evidence="11">Leaf</tissue>
    </source>
</reference>
<feature type="compositionally biased region" description="Low complexity" evidence="8">
    <location>
        <begin position="49"/>
        <end position="58"/>
    </location>
</feature>
<name>A0A9E7HRN2_9LILI</name>
<dbReference type="InterPro" id="IPR010402">
    <property type="entry name" value="CCT_domain"/>
</dbReference>
<comment type="subcellular location">
    <subcellularLocation>
        <location evidence="1 7">Nucleus</location>
    </subcellularLocation>
</comment>
<dbReference type="Pfam" id="PF06203">
    <property type="entry name" value="CCT"/>
    <property type="match status" value="1"/>
</dbReference>
<dbReference type="GO" id="GO:0009736">
    <property type="term" value="P:cytokinin-activated signaling pathway"/>
    <property type="evidence" value="ECO:0007669"/>
    <property type="project" value="InterPro"/>
</dbReference>
<sequence>MNGEFLLSRDVRGLLDPHPPRLQDISSSPLELPWPPVSSPLDQKSHFASSSSSSSSSSSLSLCLCRTMEAGVRSDRDDWAPTATADARDSGGGSRDADDAVRAGESAAVGTGPRSELQVVRWERFLPRRSLRILVVEHDDSTRHIVMALLRKCSYNVVAVADGLKAWEVLKEKRYNFDLVLTEVDIPSLSGIGLLSKIMAAEQCKNIPVIMMSSRDSISVVHKCMLNGAVDFLVKPVRKNELRNLWQHVWRRRWSSRSAAASDNVAAISHVSVNSGNGSKTGENSDRGDAQISGSKPELESKSVQKNMPKAEDPGNGTKVITDQSKNYDDHETRDEASDPKALVDQSIQEALLLGHKEDKKFLYNTSMAREEELVFLRLKEHEDVEPKPYCQPDATTDILQNVIEPRASRRSMTAAWGEVSFRDDVLCETPTSSHRRSTYEFGSSQLLELSLRRPQINGCVSLESKEKHVLNHSNASAFSRYGDKKMHCSSQKPVSSLFIHTRESIDKPQPHVSTNSSCNEKRHSSYPKEMVLSDRGKAIEAAICLEVSSDINKEDGAIFPSHPTRENASVGHSSDGANSIFRHPQSGILSLPVSVGAIPYQSMCAGYCTILQPMFYSEISQPQNFSASEDPGATSCTPLKKSNQSASSNQDIYKVCGKNDCDKTTEAAANAVNSLENWNDIFIQNCGREGLDCDRSRREAALIKFRLKRKDRCFEKKVRYHSRKMLAEQRPRIKGQFVCKKATNSATATESED</sequence>
<dbReference type="PROSITE" id="PS50110">
    <property type="entry name" value="RESPONSE_REGULATORY"/>
    <property type="match status" value="1"/>
</dbReference>
<proteinExistence type="inferred from homology"/>
<evidence type="ECO:0000313" key="12">
    <source>
        <dbReference type="Proteomes" id="UP001055439"/>
    </source>
</evidence>
<comment type="caution">
    <text evidence="6">Lacks conserved residue(s) required for the propagation of feature annotation.</text>
</comment>
<evidence type="ECO:0000256" key="8">
    <source>
        <dbReference type="SAM" id="MobiDB-lite"/>
    </source>
</evidence>
<dbReference type="PANTHER" id="PTHR43874:SF117">
    <property type="entry name" value="TWO-COMPONENT RESPONSE REGULATOR-LIKE APRR3"/>
    <property type="match status" value="1"/>
</dbReference>
<feature type="region of interest" description="Disordered" evidence="8">
    <location>
        <begin position="1"/>
        <end position="58"/>
    </location>
</feature>
<evidence type="ECO:0000256" key="7">
    <source>
        <dbReference type="PROSITE-ProRule" id="PRU00357"/>
    </source>
</evidence>
<dbReference type="AlphaFoldDB" id="A0A9E7HRN2"/>
<feature type="compositionally biased region" description="Basic and acidic residues" evidence="8">
    <location>
        <begin position="326"/>
        <end position="339"/>
    </location>
</feature>
<feature type="domain" description="CCT" evidence="10">
    <location>
        <begin position="699"/>
        <end position="741"/>
    </location>
</feature>
<dbReference type="SUPFAM" id="SSF52172">
    <property type="entry name" value="CheY-like"/>
    <property type="match status" value="1"/>
</dbReference>
<feature type="compositionally biased region" description="Polar residues" evidence="8">
    <location>
        <begin position="272"/>
        <end position="282"/>
    </location>
</feature>
<keyword evidence="12" id="KW-1185">Reference proteome</keyword>
<dbReference type="InterPro" id="IPR045279">
    <property type="entry name" value="ARR-like"/>
</dbReference>
<dbReference type="InterPro" id="IPR011006">
    <property type="entry name" value="CheY-like_superfamily"/>
</dbReference>
<feature type="compositionally biased region" description="Basic and acidic residues" evidence="8">
    <location>
        <begin position="7"/>
        <end position="21"/>
    </location>
</feature>
<keyword evidence="3" id="KW-0902">Two-component regulatory system</keyword>
<evidence type="ECO:0000256" key="2">
    <source>
        <dbReference type="ARBA" id="ARBA00010330"/>
    </source>
</evidence>
<keyword evidence="4" id="KW-0090">Biological rhythms</keyword>
<evidence type="ECO:0000256" key="6">
    <source>
        <dbReference type="PROSITE-ProRule" id="PRU00169"/>
    </source>
</evidence>
<dbReference type="PANTHER" id="PTHR43874">
    <property type="entry name" value="TWO-COMPONENT RESPONSE REGULATOR"/>
    <property type="match status" value="1"/>
</dbReference>
<comment type="similarity">
    <text evidence="2">Belongs to the ARR-like family.</text>
</comment>
<dbReference type="Pfam" id="PF00072">
    <property type="entry name" value="Response_reg"/>
    <property type="match status" value="1"/>
</dbReference>